<evidence type="ECO:0000313" key="3">
    <source>
        <dbReference type="Ensembl" id="ENSAOWP00000027055.1"/>
    </source>
</evidence>
<feature type="compositionally biased region" description="Basic and acidic residues" evidence="2">
    <location>
        <begin position="54"/>
        <end position="63"/>
    </location>
</feature>
<dbReference type="GO" id="GO:0005813">
    <property type="term" value="C:centrosome"/>
    <property type="evidence" value="ECO:0007669"/>
    <property type="project" value="InterPro"/>
</dbReference>
<dbReference type="GO" id="GO:0001764">
    <property type="term" value="P:neuron migration"/>
    <property type="evidence" value="ECO:0007669"/>
    <property type="project" value="TreeGrafter"/>
</dbReference>
<accession>A0A8B9QJ72</accession>
<feature type="coiled-coil region" evidence="1">
    <location>
        <begin position="240"/>
        <end position="267"/>
    </location>
</feature>
<dbReference type="GO" id="GO:0030010">
    <property type="term" value="P:establishment of cell polarity"/>
    <property type="evidence" value="ECO:0007669"/>
    <property type="project" value="TreeGrafter"/>
</dbReference>
<dbReference type="AlphaFoldDB" id="A0A8B9QJ72"/>
<dbReference type="PANTHER" id="PTHR34343:SF1">
    <property type="entry name" value="SEROLOGICALLY DEFINED COLON CANCER ANTIGEN 8"/>
    <property type="match status" value="1"/>
</dbReference>
<evidence type="ECO:0000313" key="4">
    <source>
        <dbReference type="Proteomes" id="UP000694424"/>
    </source>
</evidence>
<keyword evidence="1" id="KW-0175">Coiled coil</keyword>
<feature type="coiled-coil region" evidence="1">
    <location>
        <begin position="575"/>
        <end position="658"/>
    </location>
</feature>
<sequence>MRAPRGEPALQESLERYQRRLRERASESIHQLKYALEEGQFAMGEGEAGFDQSSVDRGDDERGNSAWQELQHSHAVNQLKTLLQNQERMESEASPSRRMSLSKPPEAATEDLPALSDLVPIINDQSQYINHLEAEVKFCKEELSGMKDRIQVVVLENEELHQKLKFLTAEHTLREQTLLDGSANTQNSWPVDGNDCSVHQPVTSSPACNRKQALASAAVGDAEKWHLELEKLKLLYQEKVNILDAQIQSLRKDLSESQKTCQDLEGRLKHQKSLISTTNSSRIGGLCLKCAQQEAVLAQTHSNVHMQTIERVTKERDDLMDALVSVKRNLRHMQQRESNAYEQVKQAVQMAEEANLEKTKALVQCEQLKSEMERQKNRLERELVAQLDKRTDEKEALREEMKKGREDLAAMVTAMSENVATLEAQVERITREKNSLANQLEETQHQLSSREMETNKVCGEMRYQLNQTKMKKDEAEKELREYRTKTIRELEIKDQQIEKLGLELHGNKQRLEQAQQDVTGAREECLKLTELLNKSEHQLHLTSSVLTAGFGNLCMYESTRIWGRMQQSAKATLPLRRLRSEVNQLSQEKEYLHGRLEKMQKRNDELEQQCIQHGRMHERMKSRLYQLDKHCQTTAQQLVELLNKQNQLFKEKQMLTEEVQFLRTQEKNGMQISNKTQMESSKNLDG</sequence>
<dbReference type="PANTHER" id="PTHR34343">
    <property type="entry name" value="SEROLOGICALLY DEFINED COLON CANCER ANTIGEN 8"/>
    <property type="match status" value="1"/>
</dbReference>
<dbReference type="GO" id="GO:0035148">
    <property type="term" value="P:tube formation"/>
    <property type="evidence" value="ECO:0007669"/>
    <property type="project" value="TreeGrafter"/>
</dbReference>
<dbReference type="Proteomes" id="UP000694424">
    <property type="component" value="Unplaced"/>
</dbReference>
<reference evidence="3" key="1">
    <citation type="submission" date="2025-08" db="UniProtKB">
        <authorList>
            <consortium name="Ensembl"/>
        </authorList>
    </citation>
    <scope>IDENTIFICATION</scope>
</reference>
<protein>
    <recommendedName>
        <fullName evidence="5">Serologically defined colon cancer antigen 8</fullName>
    </recommendedName>
</protein>
<name>A0A8B9QJ72_APTOW</name>
<dbReference type="GO" id="GO:0005814">
    <property type="term" value="C:centriole"/>
    <property type="evidence" value="ECO:0007669"/>
    <property type="project" value="TreeGrafter"/>
</dbReference>
<feature type="region of interest" description="Disordered" evidence="2">
    <location>
        <begin position="43"/>
        <end position="65"/>
    </location>
</feature>
<keyword evidence="4" id="KW-1185">Reference proteome</keyword>
<proteinExistence type="predicted"/>
<evidence type="ECO:0000256" key="1">
    <source>
        <dbReference type="SAM" id="Coils"/>
    </source>
</evidence>
<dbReference type="InterPro" id="IPR031887">
    <property type="entry name" value="SDCCAG8"/>
</dbReference>
<reference evidence="3" key="2">
    <citation type="submission" date="2025-09" db="UniProtKB">
        <authorList>
            <consortium name="Ensembl"/>
        </authorList>
    </citation>
    <scope>IDENTIFICATION</scope>
</reference>
<feature type="coiled-coil region" evidence="1">
    <location>
        <begin position="309"/>
        <end position="531"/>
    </location>
</feature>
<evidence type="ECO:0008006" key="5">
    <source>
        <dbReference type="Google" id="ProtNLM"/>
    </source>
</evidence>
<evidence type="ECO:0000256" key="2">
    <source>
        <dbReference type="SAM" id="MobiDB-lite"/>
    </source>
</evidence>
<dbReference type="Pfam" id="PF15964">
    <property type="entry name" value="CCCAP"/>
    <property type="match status" value="2"/>
</dbReference>
<dbReference type="GO" id="GO:0007098">
    <property type="term" value="P:centrosome cycle"/>
    <property type="evidence" value="ECO:0007669"/>
    <property type="project" value="InterPro"/>
</dbReference>
<organism evidence="3 4">
    <name type="scientific">Apteryx owenii</name>
    <name type="common">Little spotted kiwi</name>
    <dbReference type="NCBI Taxonomy" id="8824"/>
    <lineage>
        <taxon>Eukaryota</taxon>
        <taxon>Metazoa</taxon>
        <taxon>Chordata</taxon>
        <taxon>Craniata</taxon>
        <taxon>Vertebrata</taxon>
        <taxon>Euteleostomi</taxon>
        <taxon>Archelosauria</taxon>
        <taxon>Archosauria</taxon>
        <taxon>Dinosauria</taxon>
        <taxon>Saurischia</taxon>
        <taxon>Theropoda</taxon>
        <taxon>Coelurosauria</taxon>
        <taxon>Aves</taxon>
        <taxon>Palaeognathae</taxon>
        <taxon>Apterygiformes</taxon>
        <taxon>Apterygidae</taxon>
        <taxon>Apteryx</taxon>
    </lineage>
</organism>
<dbReference type="Ensembl" id="ENSAOWT00000030648.1">
    <property type="protein sequence ID" value="ENSAOWP00000027055.1"/>
    <property type="gene ID" value="ENSAOWG00000018241.1"/>
</dbReference>
<feature type="region of interest" description="Disordered" evidence="2">
    <location>
        <begin position="85"/>
        <end position="109"/>
    </location>
</feature>